<feature type="domain" description="YiaAB two helix" evidence="2">
    <location>
        <begin position="102"/>
        <end position="154"/>
    </location>
</feature>
<keyword evidence="1" id="KW-0472">Membrane</keyword>
<dbReference type="InterPro" id="IPR008024">
    <property type="entry name" value="YiaAB"/>
</dbReference>
<evidence type="ECO:0000259" key="2">
    <source>
        <dbReference type="Pfam" id="PF05360"/>
    </source>
</evidence>
<gene>
    <name evidence="3" type="ORF">ULMS_10440</name>
</gene>
<accession>A0A5J4FZC7</accession>
<dbReference type="AlphaFoldDB" id="A0A5J4FZC7"/>
<dbReference type="OrthoDB" id="3295178at2"/>
<protein>
    <recommendedName>
        <fullName evidence="2">YiaAB two helix domain-containing protein</fullName>
    </recommendedName>
</protein>
<dbReference type="Proteomes" id="UP000326994">
    <property type="component" value="Unassembled WGS sequence"/>
</dbReference>
<comment type="caution">
    <text evidence="3">The sequence shown here is derived from an EMBL/GenBank/DDBJ whole genome shotgun (WGS) entry which is preliminary data.</text>
</comment>
<feature type="transmembrane region" description="Helical" evidence="1">
    <location>
        <begin position="132"/>
        <end position="148"/>
    </location>
</feature>
<organism evidence="3 4">
    <name type="scientific">Patiriisocius marinistellae</name>
    <dbReference type="NCBI Taxonomy" id="2494560"/>
    <lineage>
        <taxon>Bacteria</taxon>
        <taxon>Pseudomonadati</taxon>
        <taxon>Bacteroidota</taxon>
        <taxon>Flavobacteriia</taxon>
        <taxon>Flavobacteriales</taxon>
        <taxon>Flavobacteriaceae</taxon>
        <taxon>Patiriisocius</taxon>
    </lineage>
</organism>
<dbReference type="Pfam" id="PF05360">
    <property type="entry name" value="YiaAB"/>
    <property type="match status" value="2"/>
</dbReference>
<evidence type="ECO:0000256" key="1">
    <source>
        <dbReference type="SAM" id="Phobius"/>
    </source>
</evidence>
<dbReference type="RefSeq" id="WP_151893448.1">
    <property type="nucleotide sequence ID" value="NZ_BKCF01000001.1"/>
</dbReference>
<sequence>MEHVFNEKKPVNAPAFEEKVVTKKSKKVEDFNCKPSPAFIGASWTALLIGMVSYCIGLWNVGMELNEKGYYFTILLFGLFSVVSVQKSVRDRVEGIPVTDMYYGISWFTTIASIVLLIIGLWNADIELSEKGFYGMSFTLALFAAVAVQKNTRDVKFLDEKANS</sequence>
<dbReference type="PANTHER" id="PTHR37290">
    <property type="entry name" value="INNER MEMBRANE PROTEIN YIAA-RELATED"/>
    <property type="match status" value="1"/>
</dbReference>
<reference evidence="3 4" key="1">
    <citation type="submission" date="2019-08" db="EMBL/GenBank/DDBJ databases">
        <title>Ulvibacter marinistellae sp. nov., isolated from a starfish, Patiria pectinifera.</title>
        <authorList>
            <person name="Kawano K."/>
            <person name="Ushijima N."/>
            <person name="Kihara M."/>
            <person name="Itoh H."/>
        </authorList>
    </citation>
    <scope>NUCLEOTIDE SEQUENCE [LARGE SCALE GENOMIC DNA]</scope>
    <source>
        <strain evidence="3 4">KK4</strain>
    </source>
</reference>
<feature type="transmembrane region" description="Helical" evidence="1">
    <location>
        <begin position="101"/>
        <end position="120"/>
    </location>
</feature>
<evidence type="ECO:0000313" key="4">
    <source>
        <dbReference type="Proteomes" id="UP000326994"/>
    </source>
</evidence>
<dbReference type="PANTHER" id="PTHR37290:SF1">
    <property type="entry name" value="INNER MEMBRANE PROTEIN YIAA"/>
    <property type="match status" value="1"/>
</dbReference>
<proteinExistence type="predicted"/>
<feature type="transmembrane region" description="Helical" evidence="1">
    <location>
        <begin position="38"/>
        <end position="59"/>
    </location>
</feature>
<dbReference type="EMBL" id="BKCF01000001">
    <property type="protein sequence ID" value="GEQ85536.1"/>
    <property type="molecule type" value="Genomic_DNA"/>
</dbReference>
<feature type="transmembrane region" description="Helical" evidence="1">
    <location>
        <begin position="71"/>
        <end position="89"/>
    </location>
</feature>
<evidence type="ECO:0000313" key="3">
    <source>
        <dbReference type="EMBL" id="GEQ85536.1"/>
    </source>
</evidence>
<dbReference type="NCBIfam" id="NF008482">
    <property type="entry name" value="PRK11383.1"/>
    <property type="match status" value="1"/>
</dbReference>
<dbReference type="GO" id="GO:0006974">
    <property type="term" value="P:DNA damage response"/>
    <property type="evidence" value="ECO:0007669"/>
    <property type="project" value="TreeGrafter"/>
</dbReference>
<feature type="domain" description="YiaAB two helix" evidence="2">
    <location>
        <begin position="39"/>
        <end position="91"/>
    </location>
</feature>
<keyword evidence="4" id="KW-1185">Reference proteome</keyword>
<dbReference type="InterPro" id="IPR038972">
    <property type="entry name" value="YiaA-like"/>
</dbReference>
<name>A0A5J4FZC7_9FLAO</name>
<dbReference type="GO" id="GO:0005886">
    <property type="term" value="C:plasma membrane"/>
    <property type="evidence" value="ECO:0007669"/>
    <property type="project" value="TreeGrafter"/>
</dbReference>
<keyword evidence="1" id="KW-0812">Transmembrane</keyword>
<keyword evidence="1" id="KW-1133">Transmembrane helix</keyword>